<dbReference type="Proteomes" id="UP000593560">
    <property type="component" value="Unassembled WGS sequence"/>
</dbReference>
<evidence type="ECO:0000313" key="2">
    <source>
        <dbReference type="Proteomes" id="UP000593560"/>
    </source>
</evidence>
<feature type="non-terminal residue" evidence="1">
    <location>
        <position position="1"/>
    </location>
</feature>
<comment type="caution">
    <text evidence="1">The sequence shown here is derived from an EMBL/GenBank/DDBJ whole genome shotgun (WGS) entry which is preliminary data.</text>
</comment>
<accession>A0A7J9HT03</accession>
<keyword evidence="2" id="KW-1185">Reference proteome</keyword>
<proteinExistence type="predicted"/>
<dbReference type="EMBL" id="JABFAD010000011">
    <property type="protein sequence ID" value="MBA0813019.1"/>
    <property type="molecule type" value="Genomic_DNA"/>
</dbReference>
<sequence length="46" mass="5303">HPSIETVAKRFLNQNKPLNETTHVPVHAYHNVSINLLVQDFNDVHD</sequence>
<name>A0A7J9HT03_9ROSI</name>
<protein>
    <submittedName>
        <fullName evidence="1">Uncharacterized protein</fullName>
    </submittedName>
</protein>
<evidence type="ECO:0000313" key="1">
    <source>
        <dbReference type="EMBL" id="MBA0813019.1"/>
    </source>
</evidence>
<gene>
    <name evidence="1" type="ORF">Gohar_026909</name>
</gene>
<dbReference type="AlphaFoldDB" id="A0A7J9HT03"/>
<reference evidence="1 2" key="1">
    <citation type="journal article" date="2019" name="Genome Biol. Evol.">
        <title>Insights into the evolution of the New World diploid cottons (Gossypium, subgenus Houzingenia) based on genome sequencing.</title>
        <authorList>
            <person name="Grover C.E."/>
            <person name="Arick M.A. 2nd"/>
            <person name="Thrash A."/>
            <person name="Conover J.L."/>
            <person name="Sanders W.S."/>
            <person name="Peterson D.G."/>
            <person name="Frelichowski J.E."/>
            <person name="Scheffler J.A."/>
            <person name="Scheffler B.E."/>
            <person name="Wendel J.F."/>
        </authorList>
    </citation>
    <scope>NUCLEOTIDE SEQUENCE [LARGE SCALE GENOMIC DNA]</scope>
    <source>
        <strain evidence="1">0</strain>
        <tissue evidence="1">Leaf</tissue>
    </source>
</reference>
<organism evidence="1 2">
    <name type="scientific">Gossypium harknessii</name>
    <dbReference type="NCBI Taxonomy" id="34285"/>
    <lineage>
        <taxon>Eukaryota</taxon>
        <taxon>Viridiplantae</taxon>
        <taxon>Streptophyta</taxon>
        <taxon>Embryophyta</taxon>
        <taxon>Tracheophyta</taxon>
        <taxon>Spermatophyta</taxon>
        <taxon>Magnoliopsida</taxon>
        <taxon>eudicotyledons</taxon>
        <taxon>Gunneridae</taxon>
        <taxon>Pentapetalae</taxon>
        <taxon>rosids</taxon>
        <taxon>malvids</taxon>
        <taxon>Malvales</taxon>
        <taxon>Malvaceae</taxon>
        <taxon>Malvoideae</taxon>
        <taxon>Gossypium</taxon>
    </lineage>
</organism>